<proteinExistence type="predicted"/>
<dbReference type="AlphaFoldDB" id="A0A9X8WL06"/>
<dbReference type="Proteomes" id="UP000185829">
    <property type="component" value="Unassembled WGS sequence"/>
</dbReference>
<evidence type="ECO:0000313" key="1">
    <source>
        <dbReference type="EMBL" id="SIR50590.1"/>
    </source>
</evidence>
<dbReference type="EMBL" id="FTMX01000004">
    <property type="protein sequence ID" value="SIR50590.1"/>
    <property type="molecule type" value="Genomic_DNA"/>
</dbReference>
<reference evidence="1 2" key="1">
    <citation type="submission" date="2017-01" db="EMBL/GenBank/DDBJ databases">
        <authorList>
            <person name="Varghese N."/>
            <person name="Submissions S."/>
        </authorList>
    </citation>
    <scope>NUCLEOTIDE SEQUENCE [LARGE SCALE GENOMIC DNA]</scope>
    <source>
        <strain evidence="1 2">RUG2-6</strain>
    </source>
</reference>
<dbReference type="RefSeq" id="WP_076368615.1">
    <property type="nucleotide sequence ID" value="NZ_FTMX01000004.1"/>
</dbReference>
<organism evidence="1 2">
    <name type="scientific">Peribacillus simplex</name>
    <dbReference type="NCBI Taxonomy" id="1478"/>
    <lineage>
        <taxon>Bacteria</taxon>
        <taxon>Bacillati</taxon>
        <taxon>Bacillota</taxon>
        <taxon>Bacilli</taxon>
        <taxon>Bacillales</taxon>
        <taxon>Bacillaceae</taxon>
        <taxon>Peribacillus</taxon>
    </lineage>
</organism>
<name>A0A9X8WL06_9BACI</name>
<accession>A0A9X8WL06</accession>
<protein>
    <submittedName>
        <fullName evidence="1">Uncharacterized protein</fullName>
    </submittedName>
</protein>
<comment type="caution">
    <text evidence="1">The sequence shown here is derived from an EMBL/GenBank/DDBJ whole genome shotgun (WGS) entry which is preliminary data.</text>
</comment>
<evidence type="ECO:0000313" key="2">
    <source>
        <dbReference type="Proteomes" id="UP000185829"/>
    </source>
</evidence>
<gene>
    <name evidence="1" type="ORF">SAMN05878482_10465</name>
</gene>
<sequence>MKSEEFELDSPKNLKDLIRTFSEEKEAPRIDPYLSIQIDNIVMVLNDLGQSEVIFEKNIRKLLDLINSDEVKRFKLGVEILGKILGFEAIQPKGDAVLDGVWRLRDRYLGFETNVEGICIAPLESEACRRIHGHKKWIQENVPFPDGATIDFIIISKKNMTSEDSLSHANDLFHINTSVIREIALKTTIMLRWILSVFRKNQRQKQEDQIYKIITSEKLTYRDIEEYFKT</sequence>